<evidence type="ECO:0000313" key="5">
    <source>
        <dbReference type="Proteomes" id="UP000431684"/>
    </source>
</evidence>
<feature type="domain" description="Penicillin-binding protein transpeptidase" evidence="3">
    <location>
        <begin position="762"/>
        <end position="1019"/>
    </location>
</feature>
<accession>A0A6I3XD46</accession>
<evidence type="ECO:0000313" key="4">
    <source>
        <dbReference type="EMBL" id="MUI11122.1"/>
    </source>
</evidence>
<name>A0A6I3XD46_9BURK</name>
<feature type="region of interest" description="Disordered" evidence="1">
    <location>
        <begin position="413"/>
        <end position="439"/>
    </location>
</feature>
<keyword evidence="5" id="KW-1185">Reference proteome</keyword>
<protein>
    <recommendedName>
        <fullName evidence="3">Penicillin-binding protein transpeptidase domain-containing protein</fullName>
    </recommendedName>
</protein>
<dbReference type="PANTHER" id="PTHR30627:SF24">
    <property type="entry name" value="PENICILLIN-BINDING PROTEIN 4B"/>
    <property type="match status" value="1"/>
</dbReference>
<dbReference type="RefSeq" id="WP_155706965.1">
    <property type="nucleotide sequence ID" value="NZ_BMWU01000041.1"/>
</dbReference>
<organism evidence="4 5">
    <name type="scientific">Pseudoduganella dura</name>
    <dbReference type="NCBI Taxonomy" id="321982"/>
    <lineage>
        <taxon>Bacteria</taxon>
        <taxon>Pseudomonadati</taxon>
        <taxon>Pseudomonadota</taxon>
        <taxon>Betaproteobacteria</taxon>
        <taxon>Burkholderiales</taxon>
        <taxon>Oxalobacteraceae</taxon>
        <taxon>Telluria group</taxon>
        <taxon>Pseudoduganella</taxon>
    </lineage>
</organism>
<evidence type="ECO:0000256" key="1">
    <source>
        <dbReference type="SAM" id="MobiDB-lite"/>
    </source>
</evidence>
<keyword evidence="2" id="KW-0812">Transmembrane</keyword>
<reference evidence="4 5" key="1">
    <citation type="submission" date="2019-11" db="EMBL/GenBank/DDBJ databases">
        <title>Draft Genome Sequences of Six Type Strains of the Genus Massilia.</title>
        <authorList>
            <person name="Miess H."/>
            <person name="Frediansyah A."/>
            <person name="Goeker M."/>
            <person name="Gross H."/>
        </authorList>
    </citation>
    <scope>NUCLEOTIDE SEQUENCE [LARGE SCALE GENOMIC DNA]</scope>
    <source>
        <strain evidence="4 5">DSM 17513</strain>
    </source>
</reference>
<dbReference type="OrthoDB" id="8708684at2"/>
<keyword evidence="2" id="KW-1133">Transmembrane helix</keyword>
<dbReference type="InterPro" id="IPR001460">
    <property type="entry name" value="PCN-bd_Tpept"/>
</dbReference>
<gene>
    <name evidence="4" type="ORF">GJV26_01235</name>
</gene>
<dbReference type="Pfam" id="PF00905">
    <property type="entry name" value="Transpeptidase"/>
    <property type="match status" value="1"/>
</dbReference>
<feature type="transmembrane region" description="Helical" evidence="2">
    <location>
        <begin position="27"/>
        <end position="48"/>
    </location>
</feature>
<dbReference type="GO" id="GO:0071555">
    <property type="term" value="P:cell wall organization"/>
    <property type="evidence" value="ECO:0007669"/>
    <property type="project" value="TreeGrafter"/>
</dbReference>
<dbReference type="GO" id="GO:0008658">
    <property type="term" value="F:penicillin binding"/>
    <property type="evidence" value="ECO:0007669"/>
    <property type="project" value="InterPro"/>
</dbReference>
<dbReference type="AlphaFoldDB" id="A0A6I3XD46"/>
<dbReference type="PANTHER" id="PTHR30627">
    <property type="entry name" value="PEPTIDOGLYCAN D,D-TRANSPEPTIDASE"/>
    <property type="match status" value="1"/>
</dbReference>
<dbReference type="EMBL" id="WNWM01000002">
    <property type="protein sequence ID" value="MUI11122.1"/>
    <property type="molecule type" value="Genomic_DNA"/>
</dbReference>
<dbReference type="Proteomes" id="UP000431684">
    <property type="component" value="Unassembled WGS sequence"/>
</dbReference>
<dbReference type="InterPro" id="IPR012338">
    <property type="entry name" value="Beta-lactam/transpept-like"/>
</dbReference>
<evidence type="ECO:0000256" key="2">
    <source>
        <dbReference type="SAM" id="Phobius"/>
    </source>
</evidence>
<dbReference type="SUPFAM" id="SSF56601">
    <property type="entry name" value="beta-lactamase/transpeptidase-like"/>
    <property type="match status" value="1"/>
</dbReference>
<comment type="caution">
    <text evidence="4">The sequence shown here is derived from an EMBL/GenBank/DDBJ whole genome shotgun (WGS) entry which is preliminary data.</text>
</comment>
<proteinExistence type="predicted"/>
<dbReference type="InterPro" id="IPR050515">
    <property type="entry name" value="Beta-lactam/transpept"/>
</dbReference>
<dbReference type="GO" id="GO:0005886">
    <property type="term" value="C:plasma membrane"/>
    <property type="evidence" value="ECO:0007669"/>
    <property type="project" value="TreeGrafter"/>
</dbReference>
<dbReference type="Gene3D" id="3.40.710.10">
    <property type="entry name" value="DD-peptidase/beta-lactamase superfamily"/>
    <property type="match status" value="1"/>
</dbReference>
<keyword evidence="2" id="KW-0472">Membrane</keyword>
<evidence type="ECO:0000259" key="3">
    <source>
        <dbReference type="Pfam" id="PF00905"/>
    </source>
</evidence>
<sequence length="1026" mass="107354">MAQLLADHVEHRRRAWRRERNLRGPRAVPWGLLAASAFVLLGGSLLGANALRIGTTAAATEAGGDAPRAAAVFQPVLPGARFDVPGTPGTAMLPQPGGALVVASGLRAEDPVRIDLCRDLAGAGAQSMSLRLGYRFADVERWHGAGARAAARNVLLVAQGSKSTASMPRLTLTGHAGLPLQLAWTGAPARWLGDGGDGIVRAATGKATLNSEGWLAWEGGALHMVRRPSAACPRAGELVARIHGPDPARSGRAQVTAFAAHGASATAWLAPGSYAVPVQAAPELEDEALFAALQARGLARLADDGAIELAPQDLPAWRAAPVEQRATDLDAWRHVRIDAAAVRLLRRLYRQADGSYVRQQVALYNSERALLAWRVRTGETSRWRADGPVTDALAPLAARLFAALPQGWQPWTRLASPPAGSGSSRLTLDLPQPSAQAGAGDSPTLLLAGRLLQVEGALVQARPACDGRACAAPDDVQLLRLQPRAGARRIVLTVAPLDARQAAQPGEYRYRHLRVVANRIVWQPLAYSASGPAEAARRGGPDGPMRVADRNGTPLWTGDGATAAATRAGLAPLLGLGPGHESGIAGMLARAGSGGARLSLDLPLQALAQRVLDCVALRRGRWQDGRCDGGTAPPAQRRVGIVVLDAENGDILAAAGAGQPRVDAGNWAEARALDRASPAGSALRLPALQHDGGAHHSPGSTFKIVSALGLELAAKNDRRLDRLLAGEPLPAINALARERGFDFATAAPTYPAAARGAYVTNYREQGIDRRAREGRLGLAQALAYSLNTWFAWTGELSDRTLFGDADGGAPDLQPLEAGALDDARPILAAARRLGFERRLRLDGGLLAPDFRWGAYDALQATPAHVDPVHTRHELRQMSIGLRMQATPLQMALAAAAIGQGATAAPRLLLELDERTAAQPAPARLDIRLDRIRAGMKGVIDAGTAAGAFHGLPRQVRAGLYGKTGTAPTGTAGDSATVWFTGWLEPGSLPGQRHRLAFAVHASHSEGTGGDHAAPAVAALLGGMAGR</sequence>
<dbReference type="GO" id="GO:0071972">
    <property type="term" value="F:peptidoglycan L,D-transpeptidase activity"/>
    <property type="evidence" value="ECO:0007669"/>
    <property type="project" value="TreeGrafter"/>
</dbReference>